<dbReference type="Proteomes" id="UP000006690">
    <property type="component" value="Plasmid pEA320"/>
</dbReference>
<accession>A0A0H3L3H3</accession>
<evidence type="ECO:0000313" key="3">
    <source>
        <dbReference type="Proteomes" id="UP000006690"/>
    </source>
</evidence>
<dbReference type="eggNOG" id="ENOG503405K">
    <property type="taxonomic scope" value="Bacteria"/>
</dbReference>
<feature type="transmembrane region" description="Helical" evidence="1">
    <location>
        <begin position="158"/>
        <end position="177"/>
    </location>
</feature>
<keyword evidence="1" id="KW-0812">Transmembrane</keyword>
<dbReference type="OrthoDB" id="6547999at2"/>
<name>A0A0H3L3H3_PANAA</name>
<dbReference type="RefSeq" id="WP_014598185.1">
    <property type="nucleotide sequence ID" value="NC_017533.1"/>
</dbReference>
<proteinExistence type="predicted"/>
<reference evidence="3" key="1">
    <citation type="journal article" date="2012" name="Appl. Microbiol. Biotechnol.">
        <title>The complete genome sequence of Pantoea ananatis AJ13355, an organism with great biotechnological potential.</title>
        <authorList>
            <person name="Hara Y."/>
            <person name="Kadotani N."/>
            <person name="Izui H."/>
            <person name="Katashkina J.I."/>
            <person name="Kuvaeva T.M."/>
            <person name="Andreeva I.G."/>
            <person name="Golubeva L.I."/>
            <person name="Malko D.B."/>
            <person name="Makeev V.J."/>
            <person name="Mashko S.V."/>
            <person name="Kozlov Y.I."/>
        </authorList>
    </citation>
    <scope>NUCLEOTIDE SEQUENCE [LARGE SCALE GENOMIC DNA]</scope>
    <source>
        <strain evidence="3">AJ13355</strain>
        <plasmid evidence="3">Plasmid pEA320</plasmid>
    </source>
</reference>
<dbReference type="InterPro" id="IPR056918">
    <property type="entry name" value="8xMP"/>
</dbReference>
<dbReference type="GeneID" id="57270305"/>
<dbReference type="PATRIC" id="fig|932677.3.peg.4436"/>
<dbReference type="EMBL" id="AP012033">
    <property type="protein sequence ID" value="BAK13927.1"/>
    <property type="molecule type" value="Genomic_DNA"/>
</dbReference>
<keyword evidence="1" id="KW-0472">Membrane</keyword>
<organism evidence="2 3">
    <name type="scientific">Pantoea ananatis (strain AJ13355)</name>
    <dbReference type="NCBI Taxonomy" id="932677"/>
    <lineage>
        <taxon>Bacteria</taxon>
        <taxon>Pseudomonadati</taxon>
        <taxon>Pseudomonadota</taxon>
        <taxon>Gammaproteobacteria</taxon>
        <taxon>Enterobacterales</taxon>
        <taxon>Erwiniaceae</taxon>
        <taxon>Pantoea</taxon>
    </lineage>
</organism>
<feature type="transmembrane region" description="Helical" evidence="1">
    <location>
        <begin position="183"/>
        <end position="201"/>
    </location>
</feature>
<feature type="transmembrane region" description="Helical" evidence="1">
    <location>
        <begin position="57"/>
        <end position="74"/>
    </location>
</feature>
<geneLocation type="plasmid" evidence="2 3">
    <name>pEA320</name>
</geneLocation>
<gene>
    <name evidence="2" type="ORF">PAJ_p0060</name>
</gene>
<dbReference type="AlphaFoldDB" id="A0A0H3L3H3"/>
<sequence length="228" mass="25569">MKIPLHNDHKPFITALLDETVEAIEMHSPQAEHIERAFTVALQQQNREAEADWKRTITFLALFVFLYAALGASLTLDLSPAGASHKSIEYALEAVPVLIAFSGFFISVLYLFIVRAGSRQRRNWQKTILMLEKYTLGNLFKLTHQQGAGTSNYSLSSIMLALSLFICLTWLIIYNYLTFTTSGVFGSVISLFISTMVYVILDIQLLKPWLSVAEAEPSGAEDEKKADK</sequence>
<evidence type="ECO:0000313" key="2">
    <source>
        <dbReference type="EMBL" id="BAK13927.1"/>
    </source>
</evidence>
<keyword evidence="1" id="KW-1133">Transmembrane helix</keyword>
<dbReference type="KEGG" id="paj:PAJ_p0060"/>
<keyword evidence="2" id="KW-0614">Plasmid</keyword>
<feature type="transmembrane region" description="Helical" evidence="1">
    <location>
        <begin position="94"/>
        <end position="113"/>
    </location>
</feature>
<evidence type="ECO:0000256" key="1">
    <source>
        <dbReference type="SAM" id="Phobius"/>
    </source>
</evidence>
<protein>
    <submittedName>
        <fullName evidence="2">Uncharacterized protein</fullName>
    </submittedName>
</protein>
<dbReference type="HOGENOM" id="CLU_1213853_0_0_6"/>
<dbReference type="Pfam" id="PF24838">
    <property type="entry name" value="8xMP"/>
    <property type="match status" value="1"/>
</dbReference>